<dbReference type="RefSeq" id="WP_190895494.1">
    <property type="nucleotide sequence ID" value="NZ_JACJTE010000022.1"/>
</dbReference>
<gene>
    <name evidence="1" type="ORF">H6G95_20055</name>
</gene>
<organism evidence="1 2">
    <name type="scientific">Nostoc linckia FACHB-391</name>
    <dbReference type="NCBI Taxonomy" id="2692906"/>
    <lineage>
        <taxon>Bacteria</taxon>
        <taxon>Bacillati</taxon>
        <taxon>Cyanobacteriota</taxon>
        <taxon>Cyanophyceae</taxon>
        <taxon>Nostocales</taxon>
        <taxon>Nostocaceae</taxon>
        <taxon>Nostoc</taxon>
    </lineage>
</organism>
<sequence length="59" mass="6879">MGEKIDRFVEKTDDFIDTTKARNAVLDGVILELRENQMSTNSAVERLDRILEQLLKRNE</sequence>
<evidence type="ECO:0000313" key="2">
    <source>
        <dbReference type="Proteomes" id="UP000604661"/>
    </source>
</evidence>
<keyword evidence="2" id="KW-1185">Reference proteome</keyword>
<dbReference type="Proteomes" id="UP000604661">
    <property type="component" value="Unassembled WGS sequence"/>
</dbReference>
<reference evidence="1 2" key="1">
    <citation type="journal article" date="2020" name="ISME J.">
        <title>Comparative genomics reveals insights into cyanobacterial evolution and habitat adaptation.</title>
        <authorList>
            <person name="Chen M.Y."/>
            <person name="Teng W.K."/>
            <person name="Zhao L."/>
            <person name="Hu C.X."/>
            <person name="Zhou Y.K."/>
            <person name="Han B.P."/>
            <person name="Song L.R."/>
            <person name="Shu W.S."/>
        </authorList>
    </citation>
    <scope>NUCLEOTIDE SEQUENCE [LARGE SCALE GENOMIC DNA]</scope>
    <source>
        <strain evidence="1 2">FACHB-391</strain>
    </source>
</reference>
<dbReference type="EMBL" id="JACJTE010000022">
    <property type="protein sequence ID" value="MBD2562868.1"/>
    <property type="molecule type" value="Genomic_DNA"/>
</dbReference>
<protein>
    <submittedName>
        <fullName evidence="1">Uncharacterized protein</fullName>
    </submittedName>
</protein>
<name>A0ABR8F073_NOSLI</name>
<proteinExistence type="predicted"/>
<comment type="caution">
    <text evidence="1">The sequence shown here is derived from an EMBL/GenBank/DDBJ whole genome shotgun (WGS) entry which is preliminary data.</text>
</comment>
<evidence type="ECO:0000313" key="1">
    <source>
        <dbReference type="EMBL" id="MBD2562868.1"/>
    </source>
</evidence>
<accession>A0ABR8F073</accession>